<dbReference type="GO" id="GO:0006207">
    <property type="term" value="P:'de novo' pyrimidine nucleobase biosynthetic process"/>
    <property type="evidence" value="ECO:0007669"/>
    <property type="project" value="InterPro"/>
</dbReference>
<dbReference type="RefSeq" id="WP_073197657.1">
    <property type="nucleotide sequence ID" value="NZ_FQXO01000081.1"/>
</dbReference>
<dbReference type="PANTHER" id="PTHR43375:SF1">
    <property type="entry name" value="OROTIDINE 5'-PHOSPHATE DECARBOXYLASE"/>
    <property type="match status" value="1"/>
</dbReference>
<evidence type="ECO:0000256" key="1">
    <source>
        <dbReference type="ARBA" id="ARBA00004861"/>
    </source>
</evidence>
<protein>
    <recommendedName>
        <fullName evidence="7">Orotidine 5'-phosphate decarboxylase</fullName>
        <ecNumber evidence="7">4.1.1.23</ecNumber>
    </recommendedName>
    <alternativeName>
        <fullName evidence="7">OMP decarboxylase</fullName>
        <shortName evidence="7">OMPDCase</shortName>
        <shortName evidence="7">OMPdecase</shortName>
    </alternativeName>
</protein>
<dbReference type="UniPathway" id="UPA00070">
    <property type="reaction ID" value="UER00120"/>
</dbReference>
<dbReference type="GO" id="GO:0004590">
    <property type="term" value="F:orotidine-5'-phosphate decarboxylase activity"/>
    <property type="evidence" value="ECO:0007669"/>
    <property type="project" value="UniProtKB-UniRule"/>
</dbReference>
<feature type="active site" description="Proton donor" evidence="7">
    <location>
        <position position="97"/>
    </location>
</feature>
<keyword evidence="3 7" id="KW-0210">Decarboxylase</keyword>
<dbReference type="GO" id="GO:0044205">
    <property type="term" value="P:'de novo' UMP biosynthetic process"/>
    <property type="evidence" value="ECO:0007669"/>
    <property type="project" value="UniProtKB-UniRule"/>
</dbReference>
<dbReference type="HAMAP" id="MF_01215">
    <property type="entry name" value="OMPdecase_type2"/>
    <property type="match status" value="1"/>
</dbReference>
<evidence type="ECO:0000259" key="8">
    <source>
        <dbReference type="SMART" id="SM00934"/>
    </source>
</evidence>
<dbReference type="FunFam" id="3.20.20.70:FF:000246">
    <property type="entry name" value="Orotidine 5'-phosphate decarboxylase"/>
    <property type="match status" value="1"/>
</dbReference>
<comment type="pathway">
    <text evidence="1 7">Pyrimidine metabolism; UMP biosynthesis via de novo pathway; UMP from orotate: step 2/2.</text>
</comment>
<comment type="catalytic activity">
    <reaction evidence="6 7">
        <text>orotidine 5'-phosphate + H(+) = UMP + CO2</text>
        <dbReference type="Rhea" id="RHEA:11596"/>
        <dbReference type="ChEBI" id="CHEBI:15378"/>
        <dbReference type="ChEBI" id="CHEBI:16526"/>
        <dbReference type="ChEBI" id="CHEBI:57538"/>
        <dbReference type="ChEBI" id="CHEBI:57865"/>
        <dbReference type="EC" id="4.1.1.23"/>
    </reaction>
</comment>
<reference evidence="10" key="1">
    <citation type="submission" date="2016-11" db="EMBL/GenBank/DDBJ databases">
        <authorList>
            <person name="Varghese N."/>
            <person name="Submissions S."/>
        </authorList>
    </citation>
    <scope>NUCLEOTIDE SEQUENCE [LARGE SCALE GENOMIC DNA]</scope>
    <source>
        <strain evidence="10">DSM 13643</strain>
    </source>
</reference>
<sequence length="285" mass="32319">MIIDKLYEEVLGNGPVCVGLDTRFEYLPEYLINSTKTLEEKIFEFNRKIIDATYDLVACYKVQIACYEAFGIEGLKAYSRTLKYIREKGKVVIADIKRGDILSTAEMYAKAHFEGDFEADFITVNPYMGLDAISPYFKYLNTGEKGIFVLIRTSNKSSKDFQELKVDNKPLYLKIAENVQKWGESFIGKSGFSLIGGVVGLTFPKEFLEIKNMCGNMFFLIPGYGAQGGTGEDLKEIFKEKMCGVVNSSRGIIKAHKGIDEGLKFNELARKQVIKMKEDILRWQE</sequence>
<evidence type="ECO:0000313" key="10">
    <source>
        <dbReference type="Proteomes" id="UP000183967"/>
    </source>
</evidence>
<evidence type="ECO:0000313" key="9">
    <source>
        <dbReference type="EMBL" id="SHH80860.1"/>
    </source>
</evidence>
<dbReference type="EC" id="4.1.1.23" evidence="7"/>
<evidence type="ECO:0000256" key="6">
    <source>
        <dbReference type="ARBA" id="ARBA00049157"/>
    </source>
</evidence>
<dbReference type="Pfam" id="PF00215">
    <property type="entry name" value="OMPdecase"/>
    <property type="match status" value="1"/>
</dbReference>
<dbReference type="Gene3D" id="3.20.20.70">
    <property type="entry name" value="Aldolase class I"/>
    <property type="match status" value="1"/>
</dbReference>
<keyword evidence="10" id="KW-1185">Reference proteome</keyword>
<feature type="domain" description="Orotidine 5'-phosphate decarboxylase" evidence="8">
    <location>
        <begin position="15"/>
        <end position="265"/>
    </location>
</feature>
<evidence type="ECO:0000256" key="7">
    <source>
        <dbReference type="HAMAP-Rule" id="MF_01215"/>
    </source>
</evidence>
<comment type="similarity">
    <text evidence="2 7">Belongs to the OMP decarboxylase family. Type 2 subfamily.</text>
</comment>
<dbReference type="SUPFAM" id="SSF51366">
    <property type="entry name" value="Ribulose-phoshate binding barrel"/>
    <property type="match status" value="1"/>
</dbReference>
<proteinExistence type="inferred from homology"/>
<dbReference type="EMBL" id="FQXO01000081">
    <property type="protein sequence ID" value="SHH80860.1"/>
    <property type="molecule type" value="Genomic_DNA"/>
</dbReference>
<dbReference type="Proteomes" id="UP000183967">
    <property type="component" value="Unassembled WGS sequence"/>
</dbReference>
<dbReference type="InterPro" id="IPR001754">
    <property type="entry name" value="OMPdeCOase_dom"/>
</dbReference>
<dbReference type="InterPro" id="IPR013785">
    <property type="entry name" value="Aldolase_TIM"/>
</dbReference>
<evidence type="ECO:0000256" key="5">
    <source>
        <dbReference type="ARBA" id="ARBA00023239"/>
    </source>
</evidence>
<gene>
    <name evidence="7" type="primary">pyrF</name>
    <name evidence="9" type="ORF">SAMN02745135_02222</name>
</gene>
<dbReference type="InterPro" id="IPR011995">
    <property type="entry name" value="OMPdecase_type-2"/>
</dbReference>
<dbReference type="PANTHER" id="PTHR43375">
    <property type="entry name" value="OROTIDINE 5'-PHOSPHATE DECARBOXYLASE"/>
    <property type="match status" value="1"/>
</dbReference>
<keyword evidence="5 7" id="KW-0456">Lyase</keyword>
<evidence type="ECO:0000256" key="2">
    <source>
        <dbReference type="ARBA" id="ARBA00008847"/>
    </source>
</evidence>
<dbReference type="NCBIfam" id="TIGR02127">
    <property type="entry name" value="pyrF_sub2"/>
    <property type="match status" value="1"/>
</dbReference>
<dbReference type="OrthoDB" id="9808470at2"/>
<evidence type="ECO:0000256" key="4">
    <source>
        <dbReference type="ARBA" id="ARBA00022975"/>
    </source>
</evidence>
<dbReference type="AlphaFoldDB" id="A0A1M5W0A2"/>
<dbReference type="InterPro" id="IPR011060">
    <property type="entry name" value="RibuloseP-bd_barrel"/>
</dbReference>
<dbReference type="CDD" id="cd04725">
    <property type="entry name" value="OMP_decarboxylase_like"/>
    <property type="match status" value="1"/>
</dbReference>
<keyword evidence="4 7" id="KW-0665">Pyrimidine biosynthesis</keyword>
<organism evidence="9 10">
    <name type="scientific">Caloranaerobacter azorensis DSM 13643</name>
    <dbReference type="NCBI Taxonomy" id="1121264"/>
    <lineage>
        <taxon>Bacteria</taxon>
        <taxon>Bacillati</taxon>
        <taxon>Bacillota</taxon>
        <taxon>Tissierellia</taxon>
        <taxon>Tissierellales</taxon>
        <taxon>Thermohalobacteraceae</taxon>
        <taxon>Caloranaerobacter</taxon>
    </lineage>
</organism>
<accession>A0A1M5W0A2</accession>
<name>A0A1M5W0A2_9FIRM</name>
<evidence type="ECO:0000256" key="3">
    <source>
        <dbReference type="ARBA" id="ARBA00022793"/>
    </source>
</evidence>
<dbReference type="SMART" id="SM00934">
    <property type="entry name" value="OMPdecase"/>
    <property type="match status" value="1"/>
</dbReference>